<evidence type="ECO:0000256" key="6">
    <source>
        <dbReference type="ARBA" id="ARBA00023027"/>
    </source>
</evidence>
<feature type="active site" description="Proton acceptor" evidence="11">
    <location>
        <position position="169"/>
    </location>
</feature>
<dbReference type="InParanoid" id="A0A420WFM1"/>
<evidence type="ECO:0000256" key="1">
    <source>
        <dbReference type="ARBA" id="ARBA00005194"/>
    </source>
</evidence>
<keyword evidence="6 10" id="KW-0520">NAD</keyword>
<keyword evidence="15" id="KW-1185">Reference proteome</keyword>
<dbReference type="CDD" id="cd05372">
    <property type="entry name" value="ENR_SDR"/>
    <property type="match status" value="1"/>
</dbReference>
<sequence>MSDSTSPLDNFPQGTLMKGKRGLIMGVANKNSIAWAIARQLAAQGAEIAFTYQGDALLRRVKPLAESIGSDILCECDVTDDATMNSTFATLKEKFGKIDFLVHAIAFAGKDQLAGSFVDNTTREGFKSALDISAYSFVDAARRSAEIMNDGGSMVTLTYLGSERVIPNYNVMGVAKAALEASTRYIAADLGPRGIRVNAISAGPIKTLAAAGIGSGRHMFRFNKAAAAMQDNTDPMGVAGAALYLLSDLGLSCTGETHHVDGGFHAIGMPQEDALKASLES</sequence>
<dbReference type="SUPFAM" id="SSF51735">
    <property type="entry name" value="NAD(P)-binding Rossmann-fold domains"/>
    <property type="match status" value="1"/>
</dbReference>
<dbReference type="InterPro" id="IPR014358">
    <property type="entry name" value="Enoyl-ACP_Rdtase_NADH"/>
</dbReference>
<gene>
    <name evidence="14" type="ORF">DES40_2568</name>
</gene>
<dbReference type="GO" id="GO:0006633">
    <property type="term" value="P:fatty acid biosynthetic process"/>
    <property type="evidence" value="ECO:0007669"/>
    <property type="project" value="UniProtKB-UniPathway"/>
</dbReference>
<organism evidence="14 15">
    <name type="scientific">Litorimonas taeanensis</name>
    <dbReference type="NCBI Taxonomy" id="568099"/>
    <lineage>
        <taxon>Bacteria</taxon>
        <taxon>Pseudomonadati</taxon>
        <taxon>Pseudomonadota</taxon>
        <taxon>Alphaproteobacteria</taxon>
        <taxon>Maricaulales</taxon>
        <taxon>Robiginitomaculaceae</taxon>
    </lineage>
</organism>
<dbReference type="PANTHER" id="PTHR43159">
    <property type="entry name" value="ENOYL-[ACYL-CARRIER-PROTEIN] REDUCTASE"/>
    <property type="match status" value="1"/>
</dbReference>
<feature type="binding site" evidence="13">
    <location>
        <position position="176"/>
    </location>
    <ligand>
        <name>NAD(+)</name>
        <dbReference type="ChEBI" id="CHEBI:57540"/>
    </ligand>
</feature>
<dbReference type="Gene3D" id="3.40.50.720">
    <property type="entry name" value="NAD(P)-binding Rossmann-like Domain"/>
    <property type="match status" value="1"/>
</dbReference>
<evidence type="ECO:0000256" key="7">
    <source>
        <dbReference type="ARBA" id="ARBA00023098"/>
    </source>
</evidence>
<dbReference type="Gene3D" id="1.10.8.400">
    <property type="entry name" value="Enoyl acyl carrier protein reductase"/>
    <property type="match status" value="1"/>
</dbReference>
<feature type="active site" description="Proton acceptor" evidence="11">
    <location>
        <position position="159"/>
    </location>
</feature>
<keyword evidence="4" id="KW-0276">Fatty acid metabolism</keyword>
<dbReference type="FunCoup" id="A0A420WFM1">
    <property type="interactions" value="367"/>
</dbReference>
<protein>
    <recommendedName>
        <fullName evidence="10">Enoyl-[acyl-carrier-protein] reductase [NADH]</fullName>
        <ecNumber evidence="10">1.3.1.9</ecNumber>
    </recommendedName>
</protein>
<keyword evidence="5 10" id="KW-0560">Oxidoreductase</keyword>
<dbReference type="EC" id="1.3.1.9" evidence="10"/>
<feature type="binding site" evidence="13">
    <location>
        <position position="53"/>
    </location>
    <ligand>
        <name>NAD(+)</name>
        <dbReference type="ChEBI" id="CHEBI:57540"/>
    </ligand>
</feature>
<comment type="pathway">
    <text evidence="1">Lipid metabolism; fatty acid biosynthesis.</text>
</comment>
<evidence type="ECO:0000256" key="12">
    <source>
        <dbReference type="PIRSR" id="PIRSR000094-2"/>
    </source>
</evidence>
<feature type="binding site" evidence="13">
    <location>
        <begin position="77"/>
        <end position="78"/>
    </location>
    <ligand>
        <name>NAD(+)</name>
        <dbReference type="ChEBI" id="CHEBI:57540"/>
    </ligand>
</feature>
<evidence type="ECO:0000256" key="11">
    <source>
        <dbReference type="PIRSR" id="PIRSR000094-1"/>
    </source>
</evidence>
<evidence type="ECO:0000256" key="3">
    <source>
        <dbReference type="ARBA" id="ARBA00022516"/>
    </source>
</evidence>
<feature type="binding site" evidence="13">
    <location>
        <position position="26"/>
    </location>
    <ligand>
        <name>NAD(+)</name>
        <dbReference type="ChEBI" id="CHEBI:57540"/>
    </ligand>
</feature>
<comment type="caution">
    <text evidence="14">The sequence shown here is derived from an EMBL/GenBank/DDBJ whole genome shotgun (WGS) entry which is preliminary data.</text>
</comment>
<evidence type="ECO:0000256" key="10">
    <source>
        <dbReference type="PIRNR" id="PIRNR000094"/>
    </source>
</evidence>
<feature type="binding site" evidence="13">
    <location>
        <position position="105"/>
    </location>
    <ligand>
        <name>NAD(+)</name>
        <dbReference type="ChEBI" id="CHEBI:57540"/>
    </ligand>
</feature>
<feature type="binding site" evidence="12">
    <location>
        <position position="108"/>
    </location>
    <ligand>
        <name>substrate</name>
    </ligand>
</feature>
<dbReference type="PRINTS" id="PR00081">
    <property type="entry name" value="GDHRDH"/>
</dbReference>
<evidence type="ECO:0000313" key="14">
    <source>
        <dbReference type="EMBL" id="RKQ69759.1"/>
    </source>
</evidence>
<proteinExistence type="inferred from homology"/>
<evidence type="ECO:0000256" key="2">
    <source>
        <dbReference type="ARBA" id="ARBA00009233"/>
    </source>
</evidence>
<evidence type="ECO:0000256" key="8">
    <source>
        <dbReference type="ARBA" id="ARBA00023160"/>
    </source>
</evidence>
<dbReference type="PIRSF" id="PIRSF000094">
    <property type="entry name" value="Enoyl-ACP_rdct"/>
    <property type="match status" value="1"/>
</dbReference>
<feature type="binding site" evidence="13">
    <location>
        <begin position="32"/>
        <end position="33"/>
    </location>
    <ligand>
        <name>NAD(+)</name>
        <dbReference type="ChEBI" id="CHEBI:57540"/>
    </ligand>
</feature>
<name>A0A420WFM1_9PROT</name>
<dbReference type="Proteomes" id="UP000282211">
    <property type="component" value="Unassembled WGS sequence"/>
</dbReference>
<dbReference type="Pfam" id="PF13561">
    <property type="entry name" value="adh_short_C2"/>
    <property type="match status" value="1"/>
</dbReference>
<dbReference type="PANTHER" id="PTHR43159:SF2">
    <property type="entry name" value="ENOYL-[ACYL-CARRIER-PROTEIN] REDUCTASE [NADH], CHLOROPLASTIC"/>
    <property type="match status" value="1"/>
</dbReference>
<dbReference type="OrthoDB" id="9803628at2"/>
<accession>A0A420WFM1</accession>
<evidence type="ECO:0000256" key="9">
    <source>
        <dbReference type="ARBA" id="ARBA00048572"/>
    </source>
</evidence>
<keyword evidence="7" id="KW-0443">Lipid metabolism</keyword>
<dbReference type="UniPathway" id="UPA00094"/>
<comment type="catalytic activity">
    <reaction evidence="9 10">
        <text>a 2,3-saturated acyl-[ACP] + NAD(+) = a (2E)-enoyl-[ACP] + NADH + H(+)</text>
        <dbReference type="Rhea" id="RHEA:10240"/>
        <dbReference type="Rhea" id="RHEA-COMP:9925"/>
        <dbReference type="Rhea" id="RHEA-COMP:9926"/>
        <dbReference type="ChEBI" id="CHEBI:15378"/>
        <dbReference type="ChEBI" id="CHEBI:57540"/>
        <dbReference type="ChEBI" id="CHEBI:57945"/>
        <dbReference type="ChEBI" id="CHEBI:78784"/>
        <dbReference type="ChEBI" id="CHEBI:78785"/>
        <dbReference type="EC" id="1.3.1.9"/>
    </reaction>
</comment>
<evidence type="ECO:0000256" key="5">
    <source>
        <dbReference type="ARBA" id="ARBA00023002"/>
    </source>
</evidence>
<evidence type="ECO:0000256" key="4">
    <source>
        <dbReference type="ARBA" id="ARBA00022832"/>
    </source>
</evidence>
<evidence type="ECO:0000256" key="13">
    <source>
        <dbReference type="PIRSR" id="PIRSR000094-3"/>
    </source>
</evidence>
<comment type="similarity">
    <text evidence="2 10">Belongs to the short-chain dehydrogenases/reductases (SDR) family. FabI subfamily.</text>
</comment>
<keyword evidence="8 10" id="KW-0275">Fatty acid biosynthesis</keyword>
<dbReference type="AlphaFoldDB" id="A0A420WFM1"/>
<evidence type="ECO:0000313" key="15">
    <source>
        <dbReference type="Proteomes" id="UP000282211"/>
    </source>
</evidence>
<dbReference type="GO" id="GO:0004318">
    <property type="term" value="F:enoyl-[acyl-carrier-protein] reductase (NADH) activity"/>
    <property type="evidence" value="ECO:0007669"/>
    <property type="project" value="UniProtKB-EC"/>
</dbReference>
<dbReference type="RefSeq" id="WP_121102743.1">
    <property type="nucleotide sequence ID" value="NZ_RBII01000002.1"/>
</dbReference>
<dbReference type="EMBL" id="RBII01000002">
    <property type="protein sequence ID" value="RKQ69759.1"/>
    <property type="molecule type" value="Genomic_DNA"/>
</dbReference>
<dbReference type="FunFam" id="3.40.50.720:FF:000054">
    <property type="entry name" value="Enoyl-[acyl-carrier-protein] reductase [NADH]"/>
    <property type="match status" value="1"/>
</dbReference>
<dbReference type="InterPro" id="IPR036291">
    <property type="entry name" value="NAD(P)-bd_dom_sf"/>
</dbReference>
<feature type="binding site" evidence="13">
    <location>
        <begin position="205"/>
        <end position="209"/>
    </location>
    <ligand>
        <name>NAD(+)</name>
        <dbReference type="ChEBI" id="CHEBI:57540"/>
    </ligand>
</feature>
<keyword evidence="3 10" id="KW-0444">Lipid biosynthesis</keyword>
<reference evidence="14 15" key="1">
    <citation type="submission" date="2018-10" db="EMBL/GenBank/DDBJ databases">
        <title>Genomic Encyclopedia of Type Strains, Phase IV (KMG-IV): sequencing the most valuable type-strain genomes for metagenomic binning, comparative biology and taxonomic classification.</title>
        <authorList>
            <person name="Goeker M."/>
        </authorList>
    </citation>
    <scope>NUCLEOTIDE SEQUENCE [LARGE SCALE GENOMIC DNA]</scope>
    <source>
        <strain evidence="14 15">DSM 22008</strain>
    </source>
</reference>
<dbReference type="InterPro" id="IPR002347">
    <property type="entry name" value="SDR_fam"/>
</dbReference>